<proteinExistence type="inferred from homology"/>
<dbReference type="EMBL" id="JAUCMV010000004">
    <property type="protein sequence ID" value="KAK0407165.1"/>
    <property type="molecule type" value="Genomic_DNA"/>
</dbReference>
<dbReference type="GO" id="GO:0006627">
    <property type="term" value="P:protein processing involved in protein targeting to mitochondrion"/>
    <property type="evidence" value="ECO:0007669"/>
    <property type="project" value="TreeGrafter"/>
</dbReference>
<feature type="domain" description="Peptidase S26" evidence="8">
    <location>
        <begin position="101"/>
        <end position="137"/>
    </location>
</feature>
<evidence type="ECO:0000259" key="8">
    <source>
        <dbReference type="Pfam" id="PF10502"/>
    </source>
</evidence>
<dbReference type="Gene3D" id="2.10.109.10">
    <property type="entry name" value="Umud Fragment, subunit A"/>
    <property type="match status" value="1"/>
</dbReference>
<dbReference type="InterPro" id="IPR019533">
    <property type="entry name" value="Peptidase_S26"/>
</dbReference>
<protein>
    <recommendedName>
        <fullName evidence="8">Peptidase S26 domain-containing protein</fullName>
    </recommendedName>
</protein>
<evidence type="ECO:0000256" key="7">
    <source>
        <dbReference type="ARBA" id="ARBA00038445"/>
    </source>
</evidence>
<dbReference type="CDD" id="cd06530">
    <property type="entry name" value="S26_SPase_I"/>
    <property type="match status" value="1"/>
</dbReference>
<gene>
    <name evidence="9" type="ORF">QR680_019047</name>
</gene>
<evidence type="ECO:0000256" key="2">
    <source>
        <dbReference type="ARBA" id="ARBA00011805"/>
    </source>
</evidence>
<dbReference type="PANTHER" id="PTHR12383">
    <property type="entry name" value="PROTEASE FAMILY S26 MITOCHONDRIAL INNER MEMBRANE PROTEASE-RELATED"/>
    <property type="match status" value="1"/>
</dbReference>
<dbReference type="InterPro" id="IPR000223">
    <property type="entry name" value="Pept_S26A_signal_pept_1"/>
</dbReference>
<evidence type="ECO:0000313" key="9">
    <source>
        <dbReference type="EMBL" id="KAK0407165.1"/>
    </source>
</evidence>
<comment type="caution">
    <text evidence="9">The sequence shown here is derived from an EMBL/GenBank/DDBJ whole genome shotgun (WGS) entry which is preliminary data.</text>
</comment>
<evidence type="ECO:0000256" key="1">
    <source>
        <dbReference type="ARBA" id="ARBA00004273"/>
    </source>
</evidence>
<evidence type="ECO:0000313" key="10">
    <source>
        <dbReference type="Proteomes" id="UP001175271"/>
    </source>
</evidence>
<keyword evidence="3" id="KW-0999">Mitochondrion inner membrane</keyword>
<name>A0AA39LRY7_9BILA</name>
<dbReference type="Proteomes" id="UP001175271">
    <property type="component" value="Unassembled WGS sequence"/>
</dbReference>
<keyword evidence="4" id="KW-0378">Hydrolase</keyword>
<organism evidence="9 10">
    <name type="scientific">Steinernema hermaphroditum</name>
    <dbReference type="NCBI Taxonomy" id="289476"/>
    <lineage>
        <taxon>Eukaryota</taxon>
        <taxon>Metazoa</taxon>
        <taxon>Ecdysozoa</taxon>
        <taxon>Nematoda</taxon>
        <taxon>Chromadorea</taxon>
        <taxon>Rhabditida</taxon>
        <taxon>Tylenchina</taxon>
        <taxon>Panagrolaimomorpha</taxon>
        <taxon>Strongyloidoidea</taxon>
        <taxon>Steinernematidae</taxon>
        <taxon>Steinernema</taxon>
    </lineage>
</organism>
<keyword evidence="10" id="KW-1185">Reference proteome</keyword>
<dbReference type="PRINTS" id="PR00727">
    <property type="entry name" value="LEADERPTASE"/>
</dbReference>
<evidence type="ECO:0000256" key="3">
    <source>
        <dbReference type="ARBA" id="ARBA00022792"/>
    </source>
</evidence>
<keyword evidence="5" id="KW-0496">Mitochondrion</keyword>
<reference evidence="9" key="1">
    <citation type="submission" date="2023-06" db="EMBL/GenBank/DDBJ databases">
        <title>Genomic analysis of the entomopathogenic nematode Steinernema hermaphroditum.</title>
        <authorList>
            <person name="Schwarz E.M."/>
            <person name="Heppert J.K."/>
            <person name="Baniya A."/>
            <person name="Schwartz H.T."/>
            <person name="Tan C.-H."/>
            <person name="Antoshechkin I."/>
            <person name="Sternberg P.W."/>
            <person name="Goodrich-Blair H."/>
            <person name="Dillman A.R."/>
        </authorList>
    </citation>
    <scope>NUCLEOTIDE SEQUENCE</scope>
    <source>
        <strain evidence="9">PS9179</strain>
        <tissue evidence="9">Whole animal</tissue>
    </source>
</reference>
<evidence type="ECO:0000256" key="6">
    <source>
        <dbReference type="ARBA" id="ARBA00023136"/>
    </source>
</evidence>
<comment type="similarity">
    <text evidence="7">Belongs to the peptidase S26 family. IMP1 subfamily.</text>
</comment>
<sequence length="147" mass="16584">MSALRSIGSRFVRFAPGLFVGYTVTSYVRTHYGVHINKDAANFPALENPAIVLTKDYLRRSEIKKGDLVCFQRRHEGPHSTRRVVALGPDVYTNRYGRRYIVPKGHAFVLGDNLSRSVDSRNYGPIALDRIQSRVVASVSMPKFSEK</sequence>
<dbReference type="InterPro" id="IPR036286">
    <property type="entry name" value="LexA/Signal_pep-like_sf"/>
</dbReference>
<dbReference type="InterPro" id="IPR052064">
    <property type="entry name" value="Mito_IMP1_subunit"/>
</dbReference>
<dbReference type="AlphaFoldDB" id="A0AA39LRY7"/>
<dbReference type="GO" id="GO:0006465">
    <property type="term" value="P:signal peptide processing"/>
    <property type="evidence" value="ECO:0007669"/>
    <property type="project" value="InterPro"/>
</dbReference>
<evidence type="ECO:0000256" key="4">
    <source>
        <dbReference type="ARBA" id="ARBA00022801"/>
    </source>
</evidence>
<dbReference type="SUPFAM" id="SSF51306">
    <property type="entry name" value="LexA/Signal peptidase"/>
    <property type="match status" value="1"/>
</dbReference>
<dbReference type="GO" id="GO:0004252">
    <property type="term" value="F:serine-type endopeptidase activity"/>
    <property type="evidence" value="ECO:0007669"/>
    <property type="project" value="InterPro"/>
</dbReference>
<dbReference type="GO" id="GO:0042720">
    <property type="term" value="C:mitochondrial inner membrane peptidase complex"/>
    <property type="evidence" value="ECO:0007669"/>
    <property type="project" value="TreeGrafter"/>
</dbReference>
<accession>A0AA39LRY7</accession>
<comment type="subcellular location">
    <subcellularLocation>
        <location evidence="1">Mitochondrion inner membrane</location>
    </subcellularLocation>
</comment>
<evidence type="ECO:0000256" key="5">
    <source>
        <dbReference type="ARBA" id="ARBA00023128"/>
    </source>
</evidence>
<dbReference type="PANTHER" id="PTHR12383:SF16">
    <property type="entry name" value="MITOCHONDRIAL INNER MEMBRANE PROTEASE SUBUNIT 1"/>
    <property type="match status" value="1"/>
</dbReference>
<dbReference type="Pfam" id="PF10502">
    <property type="entry name" value="Peptidase_S26"/>
    <property type="match status" value="1"/>
</dbReference>
<comment type="subunit">
    <text evidence="2">Heterodimer of 2 subunits, IMMPL1 and IMMPL2.</text>
</comment>
<keyword evidence="6" id="KW-0472">Membrane</keyword>